<organism evidence="1 2">
    <name type="scientific">Streptomyces kasugaensis</name>
    <dbReference type="NCBI Taxonomy" id="1946"/>
    <lineage>
        <taxon>Bacteria</taxon>
        <taxon>Bacillati</taxon>
        <taxon>Actinomycetota</taxon>
        <taxon>Actinomycetes</taxon>
        <taxon>Kitasatosporales</taxon>
        <taxon>Streptomycetaceae</taxon>
        <taxon>Streptomyces</taxon>
    </lineage>
</organism>
<comment type="caution">
    <text evidence="1">The sequence shown here is derived from an EMBL/GenBank/DDBJ whole genome shotgun (WGS) entry which is preliminary data.</text>
</comment>
<accession>A0A4Q9HRG1</accession>
<protein>
    <submittedName>
        <fullName evidence="1">Uncharacterized protein</fullName>
    </submittedName>
</protein>
<keyword evidence="2" id="KW-1185">Reference proteome</keyword>
<dbReference type="Proteomes" id="UP000292452">
    <property type="component" value="Unassembled WGS sequence"/>
</dbReference>
<dbReference type="EMBL" id="SIXH01000216">
    <property type="protein sequence ID" value="TBO57537.1"/>
    <property type="molecule type" value="Genomic_DNA"/>
</dbReference>
<evidence type="ECO:0000313" key="2">
    <source>
        <dbReference type="Proteomes" id="UP000292452"/>
    </source>
</evidence>
<reference evidence="1 2" key="1">
    <citation type="submission" date="2019-02" db="EMBL/GenBank/DDBJ databases">
        <title>Draft Genome Sequence of Streptomyces sp. AM-2504, identified by 16S rRNA comparative analysis as a Streptomyces Kasugaensis strain.</title>
        <authorList>
            <person name="Napolioni V."/>
            <person name="Giuliodori A.M."/>
            <person name="Spurio R."/>
            <person name="Fabbretti A."/>
        </authorList>
    </citation>
    <scope>NUCLEOTIDE SEQUENCE [LARGE SCALE GENOMIC DNA]</scope>
    <source>
        <strain evidence="1 2">AM-2504</strain>
    </source>
</reference>
<proteinExistence type="predicted"/>
<evidence type="ECO:0000313" key="1">
    <source>
        <dbReference type="EMBL" id="TBO57537.1"/>
    </source>
</evidence>
<dbReference type="RefSeq" id="WP_131124574.1">
    <property type="nucleotide sequence ID" value="NZ_SIXH01000216.1"/>
</dbReference>
<dbReference type="AlphaFoldDB" id="A0A4Q9HRG1"/>
<name>A0A4Q9HRG1_STRKA</name>
<gene>
    <name evidence="1" type="ORF">EYS09_22260</name>
</gene>
<sequence>MTIRHFTREQLEDLGIPPTDPDEIDFEEHLLADEHVTTLKYTALRRCIFRADDDGLTYAVKYEAPIDVGDFEVGDGPDDHGWYGDTVKADRVEPREVTVVRWEPVSEEGF</sequence>